<reference evidence="4" key="1">
    <citation type="submission" date="2016-10" db="EMBL/GenBank/DDBJ databases">
        <authorList>
            <person name="de Groot N.N."/>
        </authorList>
    </citation>
    <scope>NUCLEOTIDE SEQUENCE [LARGE SCALE GENOMIC DNA]</scope>
    <source>
        <strain evidence="4">KHGC19</strain>
    </source>
</reference>
<dbReference type="RefSeq" id="WP_078686457.1">
    <property type="nucleotide sequence ID" value="NZ_FNWT01000001.1"/>
</dbReference>
<evidence type="ECO:0000313" key="6">
    <source>
        <dbReference type="Proteomes" id="UP000199135"/>
    </source>
</evidence>
<dbReference type="Proteomes" id="UP000199128">
    <property type="component" value="Unassembled WGS sequence"/>
</dbReference>
<evidence type="ECO:0000313" key="3">
    <source>
        <dbReference type="EMBL" id="SEH38263.1"/>
    </source>
</evidence>
<dbReference type="PROSITE" id="PS51482">
    <property type="entry name" value="DEGV"/>
    <property type="match status" value="1"/>
</dbReference>
<dbReference type="NCBIfam" id="TIGR00762">
    <property type="entry name" value="DegV"/>
    <property type="match status" value="1"/>
</dbReference>
<protein>
    <submittedName>
        <fullName evidence="4">EDD domain protein, DegV family</fullName>
    </submittedName>
</protein>
<keyword evidence="2" id="KW-0446">Lipid-binding</keyword>
<dbReference type="SUPFAM" id="SSF82549">
    <property type="entry name" value="DAK1/DegV-like"/>
    <property type="match status" value="1"/>
</dbReference>
<evidence type="ECO:0000313" key="4">
    <source>
        <dbReference type="EMBL" id="SER31533.1"/>
    </source>
</evidence>
<dbReference type="EMBL" id="FOGP01000001">
    <property type="protein sequence ID" value="SER31533.1"/>
    <property type="molecule type" value="Genomic_DNA"/>
</dbReference>
<dbReference type="Pfam" id="PF02645">
    <property type="entry name" value="DegV"/>
    <property type="match status" value="1"/>
</dbReference>
<dbReference type="Gene3D" id="3.30.1180.10">
    <property type="match status" value="1"/>
</dbReference>
<accession>A0A1H9N7Y3</accession>
<dbReference type="EMBL" id="FNWT01000001">
    <property type="protein sequence ID" value="SEH38263.1"/>
    <property type="molecule type" value="Genomic_DNA"/>
</dbReference>
<evidence type="ECO:0000313" key="5">
    <source>
        <dbReference type="Proteomes" id="UP000199128"/>
    </source>
</evidence>
<dbReference type="Gene3D" id="3.40.50.10170">
    <property type="match status" value="1"/>
</dbReference>
<gene>
    <name evidence="4" type="ORF">SAMN05216446_0238</name>
    <name evidence="3" type="ORF">SAMN05216447_101231</name>
</gene>
<reference evidence="5 6" key="2">
    <citation type="submission" date="2016-10" db="EMBL/GenBank/DDBJ databases">
        <authorList>
            <person name="Varghese N."/>
            <person name="Submissions S."/>
        </authorList>
    </citation>
    <scope>NUCLEOTIDE SEQUENCE [LARGE SCALE GENOMIC DNA]</scope>
    <source>
        <strain evidence="5">KHGC19</strain>
        <strain evidence="3 6">WCP15</strain>
    </source>
</reference>
<organism evidence="4 5">
    <name type="scientific">Parafannyhessea umbonata</name>
    <dbReference type="NCBI Taxonomy" id="604330"/>
    <lineage>
        <taxon>Bacteria</taxon>
        <taxon>Bacillati</taxon>
        <taxon>Actinomycetota</taxon>
        <taxon>Coriobacteriia</taxon>
        <taxon>Coriobacteriales</taxon>
        <taxon>Atopobiaceae</taxon>
        <taxon>Parafannyhessea</taxon>
    </lineage>
</organism>
<evidence type="ECO:0000256" key="2">
    <source>
        <dbReference type="ARBA" id="ARBA00023121"/>
    </source>
</evidence>
<keyword evidence="6" id="KW-1185">Reference proteome</keyword>
<proteinExistence type="predicted"/>
<dbReference type="InterPro" id="IPR043168">
    <property type="entry name" value="DegV_C"/>
</dbReference>
<dbReference type="GO" id="GO:0008289">
    <property type="term" value="F:lipid binding"/>
    <property type="evidence" value="ECO:0007669"/>
    <property type="project" value="UniProtKB-KW"/>
</dbReference>
<dbReference type="PANTHER" id="PTHR33434:SF3">
    <property type="entry name" value="DEGV DOMAIN-CONTAINING PROTEIN YITS"/>
    <property type="match status" value="1"/>
</dbReference>
<evidence type="ECO:0000256" key="1">
    <source>
        <dbReference type="ARBA" id="ARBA00003238"/>
    </source>
</evidence>
<dbReference type="InterPro" id="IPR003797">
    <property type="entry name" value="DegV"/>
</dbReference>
<dbReference type="Proteomes" id="UP000199135">
    <property type="component" value="Unassembled WGS sequence"/>
</dbReference>
<name>A0A1H9N7Y3_9ACTN</name>
<dbReference type="InterPro" id="IPR050270">
    <property type="entry name" value="DegV_domain_contain"/>
</dbReference>
<dbReference type="AlphaFoldDB" id="A0A1H9N7Y3"/>
<dbReference type="PANTHER" id="PTHR33434">
    <property type="entry name" value="DEGV DOMAIN-CONTAINING PROTEIN DR_1986-RELATED"/>
    <property type="match status" value="1"/>
</dbReference>
<sequence length="314" mass="34261">MSAKFNLMTDSCCDFSAQDIESANISYLPFTYTEADKPDGGLSGVDDLFQSRSAHDFYDQIRWGAAPLTSQPSQMVYEEAFRKAAELDKPTVLVTLSSGISGAYNGAVTALHRVQEELGRELPIYIVDSLLGSTAQYLLIEEAARQRDKGISAEDFVKWVEGARFHVHVIFMVDSLDTLRHGGRVPKSVALVSGALDAKPLLTFNVDGSLAFLGVTRGRKKAMRKMVDYYAKKHSNSEYPAVAAVGNADCEHDGLRLGSMLCDVDDTIRLLPSTIGPTIGSHVGPGMLSCCFWGDDRRDKKNALASKVRGVRQA</sequence>
<comment type="function">
    <text evidence="1">May bind long-chain fatty acids, such as palmitate, and may play a role in lipid transport or fatty acid metabolism.</text>
</comment>